<dbReference type="Pfam" id="PF02685">
    <property type="entry name" value="Glucokinase"/>
    <property type="match status" value="1"/>
</dbReference>
<dbReference type="CDD" id="cd24008">
    <property type="entry name" value="ASKHA_NBD_GLK"/>
    <property type="match status" value="1"/>
</dbReference>
<dbReference type="SUPFAM" id="SSF53067">
    <property type="entry name" value="Actin-like ATPase domain"/>
    <property type="match status" value="1"/>
</dbReference>
<evidence type="ECO:0000256" key="4">
    <source>
        <dbReference type="RuleBase" id="RU004046"/>
    </source>
</evidence>
<keyword evidence="3" id="KW-0324">Glycolysis</keyword>
<dbReference type="Gene3D" id="3.30.420.40">
    <property type="match status" value="1"/>
</dbReference>
<keyword evidence="1 3" id="KW-0808">Transferase</keyword>
<dbReference type="EC" id="2.7.1.2" evidence="3"/>
<dbReference type="GO" id="GO:0005829">
    <property type="term" value="C:cytosol"/>
    <property type="evidence" value="ECO:0007669"/>
    <property type="project" value="TreeGrafter"/>
</dbReference>
<dbReference type="GO" id="GO:0004340">
    <property type="term" value="F:glucokinase activity"/>
    <property type="evidence" value="ECO:0007669"/>
    <property type="project" value="UniProtKB-UniRule"/>
</dbReference>
<keyword evidence="3" id="KW-0547">Nucleotide-binding</keyword>
<dbReference type="GO" id="GO:0005524">
    <property type="term" value="F:ATP binding"/>
    <property type="evidence" value="ECO:0007669"/>
    <property type="project" value="UniProtKB-UniRule"/>
</dbReference>
<accession>A0A380W5S5</accession>
<name>A0A380W5S5_AFIFE</name>
<dbReference type="InterPro" id="IPR050201">
    <property type="entry name" value="Bacterial_glucokinase"/>
</dbReference>
<dbReference type="AlphaFoldDB" id="A0A380W5S5"/>
<dbReference type="OrthoDB" id="9800595at2"/>
<feature type="binding site" evidence="3">
    <location>
        <begin position="16"/>
        <end position="21"/>
    </location>
    <ligand>
        <name>ATP</name>
        <dbReference type="ChEBI" id="CHEBI:30616"/>
    </ligand>
</feature>
<dbReference type="PANTHER" id="PTHR47690:SF1">
    <property type="entry name" value="GLUCOKINASE"/>
    <property type="match status" value="1"/>
</dbReference>
<dbReference type="EMBL" id="UIGB01000001">
    <property type="protein sequence ID" value="SUU84304.1"/>
    <property type="molecule type" value="Genomic_DNA"/>
</dbReference>
<dbReference type="GO" id="GO:0006096">
    <property type="term" value="P:glycolytic process"/>
    <property type="evidence" value="ECO:0007669"/>
    <property type="project" value="UniProtKB-UniRule"/>
</dbReference>
<evidence type="ECO:0000256" key="1">
    <source>
        <dbReference type="ARBA" id="ARBA00022679"/>
    </source>
</evidence>
<keyword evidence="3" id="KW-0067">ATP-binding</keyword>
<comment type="catalytic activity">
    <reaction evidence="3">
        <text>D-glucose + ATP = D-glucose 6-phosphate + ADP + H(+)</text>
        <dbReference type="Rhea" id="RHEA:17825"/>
        <dbReference type="ChEBI" id="CHEBI:4167"/>
        <dbReference type="ChEBI" id="CHEBI:15378"/>
        <dbReference type="ChEBI" id="CHEBI:30616"/>
        <dbReference type="ChEBI" id="CHEBI:61548"/>
        <dbReference type="ChEBI" id="CHEBI:456216"/>
        <dbReference type="EC" id="2.7.1.2"/>
    </reaction>
</comment>
<dbReference type="InterPro" id="IPR003836">
    <property type="entry name" value="Glucokinase"/>
</dbReference>
<proteinExistence type="inferred from homology"/>
<evidence type="ECO:0000313" key="5">
    <source>
        <dbReference type="EMBL" id="SUU84304.1"/>
    </source>
</evidence>
<dbReference type="Gene3D" id="3.40.367.20">
    <property type="match status" value="1"/>
</dbReference>
<comment type="similarity">
    <text evidence="3 4">Belongs to the bacterial glucokinase family.</text>
</comment>
<reference evidence="5 6" key="1">
    <citation type="submission" date="2018-06" db="EMBL/GenBank/DDBJ databases">
        <authorList>
            <consortium name="Pathogen Informatics"/>
            <person name="Doyle S."/>
        </authorList>
    </citation>
    <scope>NUCLEOTIDE SEQUENCE [LARGE SCALE GENOMIC DNA]</scope>
    <source>
        <strain evidence="5 6">NCTC12722</strain>
    </source>
</reference>
<dbReference type="PANTHER" id="PTHR47690">
    <property type="entry name" value="GLUCOKINASE"/>
    <property type="match status" value="1"/>
</dbReference>
<dbReference type="HAMAP" id="MF_00524">
    <property type="entry name" value="Glucokinase"/>
    <property type="match status" value="1"/>
</dbReference>
<organism evidence="5 6">
    <name type="scientific">Afipia felis</name>
    <name type="common">Cat scratch disease bacillus</name>
    <dbReference type="NCBI Taxonomy" id="1035"/>
    <lineage>
        <taxon>Bacteria</taxon>
        <taxon>Pseudomonadati</taxon>
        <taxon>Pseudomonadota</taxon>
        <taxon>Alphaproteobacteria</taxon>
        <taxon>Hyphomicrobiales</taxon>
        <taxon>Nitrobacteraceae</taxon>
        <taxon>Afipia</taxon>
    </lineage>
</organism>
<evidence type="ECO:0000313" key="6">
    <source>
        <dbReference type="Proteomes" id="UP000254343"/>
    </source>
</evidence>
<evidence type="ECO:0000256" key="3">
    <source>
        <dbReference type="HAMAP-Rule" id="MF_00524"/>
    </source>
</evidence>
<dbReference type="Proteomes" id="UP000254343">
    <property type="component" value="Unassembled WGS sequence"/>
</dbReference>
<evidence type="ECO:0000256" key="2">
    <source>
        <dbReference type="ARBA" id="ARBA00022777"/>
    </source>
</evidence>
<dbReference type="GO" id="GO:0005536">
    <property type="term" value="F:D-glucose binding"/>
    <property type="evidence" value="ECO:0007669"/>
    <property type="project" value="InterPro"/>
</dbReference>
<comment type="subcellular location">
    <subcellularLocation>
        <location evidence="3">Cytoplasm</location>
    </subcellularLocation>
</comment>
<keyword evidence="2 3" id="KW-0418">Kinase</keyword>
<protein>
    <recommendedName>
        <fullName evidence="3">Glucokinase</fullName>
        <ecNumber evidence="3">2.7.1.2</ecNumber>
    </recommendedName>
    <alternativeName>
        <fullName evidence="3">Glucose kinase</fullName>
    </alternativeName>
</protein>
<dbReference type="RefSeq" id="WP_002715130.1">
    <property type="nucleotide sequence ID" value="NZ_UFSI01000001.1"/>
</dbReference>
<dbReference type="InterPro" id="IPR043129">
    <property type="entry name" value="ATPase_NBD"/>
</dbReference>
<keyword evidence="3" id="KW-0963">Cytoplasm</keyword>
<sequence>MNVTTPAGLDDLRVIGDIGGTHARFALAQRGAYSHLQRVDVAKYDSLIEALKDYLAVLPSGLLPSVAVIDVAGPVRGDHVKMTNLAWSFSADDMKHRLGLKAFRVLNDFAAAASSIPYLPQADCFPIGPDISGVKGPIGVVGPGTGLGVGALVPNGDGWTLIPGEGGHVSLPPSSEIEDRILVILRKRFGHASAERALSGVGLVNLYHALCEIDGVAAAPFTPADVTDHAIRGTDPLCVKAFAHFCEMLGTVAGDLALTLGASGGIYIAGGILLRFKEAFAASGFRTRFESKGRFRDWLQTVPTRLILEESPALLGLANVPIEVGV</sequence>
<dbReference type="NCBIfam" id="TIGR00749">
    <property type="entry name" value="glk"/>
    <property type="match status" value="1"/>
</dbReference>
<gene>
    <name evidence="3 5" type="primary">glk</name>
    <name evidence="5" type="ORF">NCTC12722_01491</name>
</gene>